<dbReference type="InterPro" id="IPR013083">
    <property type="entry name" value="Znf_RING/FYVE/PHD"/>
</dbReference>
<dbReference type="GO" id="GO:0008270">
    <property type="term" value="F:zinc ion binding"/>
    <property type="evidence" value="ECO:0007669"/>
    <property type="project" value="UniProtKB-KW"/>
</dbReference>
<dbReference type="PANTHER" id="PTHR46201">
    <property type="entry name" value="PHD FINGER PROTEIN MALE MEIOCYTE DEATH 1-RELATED"/>
    <property type="match status" value="1"/>
</dbReference>
<keyword evidence="8" id="KW-1185">Reference proteome</keyword>
<dbReference type="Pfam" id="PF25874">
    <property type="entry name" value="WHD_plant_repro"/>
    <property type="match status" value="1"/>
</dbReference>
<gene>
    <name evidence="7" type="ORF">GIB67_005217</name>
</gene>
<evidence type="ECO:0000256" key="5">
    <source>
        <dbReference type="ARBA" id="ARBA00023163"/>
    </source>
</evidence>
<evidence type="ECO:0000256" key="4">
    <source>
        <dbReference type="ARBA" id="ARBA00023015"/>
    </source>
</evidence>
<keyword evidence="3" id="KW-0862">Zinc</keyword>
<dbReference type="CDD" id="cd15556">
    <property type="entry name" value="PHD_MMD1_like"/>
    <property type="match status" value="1"/>
</dbReference>
<dbReference type="InterPro" id="IPR059080">
    <property type="entry name" value="WHD_PTC1"/>
</dbReference>
<evidence type="ECO:0000313" key="7">
    <source>
        <dbReference type="EMBL" id="KAF6168605.1"/>
    </source>
</evidence>
<organism evidence="7 8">
    <name type="scientific">Kingdonia uniflora</name>
    <dbReference type="NCBI Taxonomy" id="39325"/>
    <lineage>
        <taxon>Eukaryota</taxon>
        <taxon>Viridiplantae</taxon>
        <taxon>Streptophyta</taxon>
        <taxon>Embryophyta</taxon>
        <taxon>Tracheophyta</taxon>
        <taxon>Spermatophyta</taxon>
        <taxon>Magnoliopsida</taxon>
        <taxon>Ranunculales</taxon>
        <taxon>Circaeasteraceae</taxon>
        <taxon>Kingdonia</taxon>
    </lineage>
</organism>
<dbReference type="EMBL" id="JACGCM010000692">
    <property type="protein sequence ID" value="KAF6168605.1"/>
    <property type="molecule type" value="Genomic_DNA"/>
</dbReference>
<dbReference type="AlphaFoldDB" id="A0A7J7NN45"/>
<dbReference type="SMART" id="SM00249">
    <property type="entry name" value="PHD"/>
    <property type="match status" value="1"/>
</dbReference>
<dbReference type="Gene3D" id="3.30.40.10">
    <property type="entry name" value="Zinc/RING finger domain, C3HC4 (zinc finger)"/>
    <property type="match status" value="1"/>
</dbReference>
<dbReference type="InterPro" id="IPR001965">
    <property type="entry name" value="Znf_PHD"/>
</dbReference>
<keyword evidence="1" id="KW-0479">Metal-binding</keyword>
<proteinExistence type="predicted"/>
<name>A0A7J7NN45_9MAGN</name>
<evidence type="ECO:0000256" key="2">
    <source>
        <dbReference type="ARBA" id="ARBA00022771"/>
    </source>
</evidence>
<evidence type="ECO:0000313" key="8">
    <source>
        <dbReference type="Proteomes" id="UP000541444"/>
    </source>
</evidence>
<sequence>MTACSSCESDDKGSNAATRKPEFVELQGHLLHGVLHSNGFGHLLCVNGVEKDSELTGNEIMDFWDRICTGLQARKISVSDVSRKRNMDLRLVHGIAFGEPWFGRWGYKFGRGSFGVTQTMYQKAIEGIQSIPLSLLFQYFSYPAHEIQLIFDKYQTLSGNSLATLGHLFRFMQELKARLQPETSIAADNSRAVVETACRWSSKRIEMAIRVIVEALRKAEFRWMSRQEVRDAARSYIGDTGLLDFVLKSLGNHVVGNYIVRRSVNPVTKVLEYCLEDISNVYSSQGTFSLSDPTLKFRSQITKNQLTNDMLYLYKYIFKEPSRTLDTGLFSAIQIASRIVLDSKHLVKDYIRLSPKIESSGEENLKLLCTICLRDKDVIHDVTKTVTPPYNLIVVPPHVTFRELMTLVEKSFKETYWGLRSFVAETILDVLVNETDLVVELVETGSSLVISGRLEDKDIDIEGIYECKKESFVLECACGAKEDDGERMISCDICEVRQHNRCARVSTTEDVPHIFLCGRCEQDIALFPSLP</sequence>
<dbReference type="Proteomes" id="UP000541444">
    <property type="component" value="Unassembled WGS sequence"/>
</dbReference>
<evidence type="ECO:0000256" key="1">
    <source>
        <dbReference type="ARBA" id="ARBA00022723"/>
    </source>
</evidence>
<protein>
    <recommendedName>
        <fullName evidence="6">Zinc finger PHD-type domain-containing protein</fullName>
    </recommendedName>
</protein>
<dbReference type="PANTHER" id="PTHR46201:SF1">
    <property type="entry name" value="PHD FINGER PROTEIN MALE STERILITY 1"/>
    <property type="match status" value="1"/>
</dbReference>
<feature type="domain" description="Zinc finger PHD-type" evidence="6">
    <location>
        <begin position="475"/>
        <end position="521"/>
    </location>
</feature>
<evidence type="ECO:0000256" key="3">
    <source>
        <dbReference type="ARBA" id="ARBA00022833"/>
    </source>
</evidence>
<dbReference type="Pfam" id="PF25565">
    <property type="entry name" value="Ubiquitin_At1g33420"/>
    <property type="match status" value="1"/>
</dbReference>
<keyword evidence="4" id="KW-0805">Transcription regulation</keyword>
<dbReference type="PROSITE" id="PS01359">
    <property type="entry name" value="ZF_PHD_1"/>
    <property type="match status" value="1"/>
</dbReference>
<comment type="caution">
    <text evidence="7">The sequence shown here is derived from an EMBL/GenBank/DDBJ whole genome shotgun (WGS) entry which is preliminary data.</text>
</comment>
<keyword evidence="2" id="KW-0863">Zinc-finger</keyword>
<dbReference type="InterPro" id="IPR058054">
    <property type="entry name" value="Znf_MS1-like"/>
</dbReference>
<dbReference type="InterPro" id="IPR011011">
    <property type="entry name" value="Znf_FYVE_PHD"/>
</dbReference>
<dbReference type="InterPro" id="IPR019786">
    <property type="entry name" value="Zinc_finger_PHD-type_CS"/>
</dbReference>
<keyword evidence="5" id="KW-0804">Transcription</keyword>
<dbReference type="InterPro" id="IPR057765">
    <property type="entry name" value="MS1-like_ubiquitin"/>
</dbReference>
<accession>A0A7J7NN45</accession>
<reference evidence="7 8" key="1">
    <citation type="journal article" date="2020" name="IScience">
        <title>Genome Sequencing of the Endangered Kingdonia uniflora (Circaeasteraceae, Ranunculales) Reveals Potential Mechanisms of Evolutionary Specialization.</title>
        <authorList>
            <person name="Sun Y."/>
            <person name="Deng T."/>
            <person name="Zhang A."/>
            <person name="Moore M.J."/>
            <person name="Landis J.B."/>
            <person name="Lin N."/>
            <person name="Zhang H."/>
            <person name="Zhang X."/>
            <person name="Huang J."/>
            <person name="Zhang X."/>
            <person name="Sun H."/>
            <person name="Wang H."/>
        </authorList>
    </citation>
    <scope>NUCLEOTIDE SEQUENCE [LARGE SCALE GENOMIC DNA]</scope>
    <source>
        <strain evidence="7">TB1705</strain>
        <tissue evidence="7">Leaf</tissue>
    </source>
</reference>
<dbReference type="OrthoDB" id="436852at2759"/>
<evidence type="ECO:0000259" key="6">
    <source>
        <dbReference type="SMART" id="SM00249"/>
    </source>
</evidence>
<dbReference type="SUPFAM" id="SSF57903">
    <property type="entry name" value="FYVE/PHD zinc finger"/>
    <property type="match status" value="1"/>
</dbReference>